<dbReference type="AlphaFoldDB" id="A0AAX2RXA8"/>
<evidence type="ECO:0000313" key="2">
    <source>
        <dbReference type="Proteomes" id="UP000298234"/>
    </source>
</evidence>
<organism evidence="1 2">
    <name type="scientific">Burkholderia cepacia</name>
    <name type="common">Pseudomonas cepacia</name>
    <dbReference type="NCBI Taxonomy" id="292"/>
    <lineage>
        <taxon>Bacteria</taxon>
        <taxon>Pseudomonadati</taxon>
        <taxon>Pseudomonadota</taxon>
        <taxon>Betaproteobacteria</taxon>
        <taxon>Burkholderiales</taxon>
        <taxon>Burkholderiaceae</taxon>
        <taxon>Burkholderia</taxon>
        <taxon>Burkholderia cepacia complex</taxon>
    </lineage>
</organism>
<reference evidence="1 2" key="1">
    <citation type="submission" date="2019-03" db="EMBL/GenBank/DDBJ databases">
        <title>Burkholderia cepacia outbreak.</title>
        <authorList>
            <person name="Farzana R."/>
            <person name="Walsh T.R."/>
        </authorList>
    </citation>
    <scope>NUCLEOTIDE SEQUENCE [LARGE SCALE GENOMIC DNA]</scope>
    <source>
        <strain evidence="2">d13</strain>
    </source>
</reference>
<dbReference type="Proteomes" id="UP000298234">
    <property type="component" value="Unassembled WGS sequence"/>
</dbReference>
<comment type="caution">
    <text evidence="1">The sequence shown here is derived from an EMBL/GenBank/DDBJ whole genome shotgun (WGS) entry which is preliminary data.</text>
</comment>
<sequence>MLYSTGCWPSHLNDFNIDEEVLLLIVVRCRLQSVDVDREMKMKDGFWNFQSMIVVTGWGACR</sequence>
<protein>
    <submittedName>
        <fullName evidence="1">Uncharacterized protein</fullName>
    </submittedName>
</protein>
<evidence type="ECO:0000313" key="1">
    <source>
        <dbReference type="EMBL" id="TEU52704.1"/>
    </source>
</evidence>
<dbReference type="RefSeq" id="WP_134256127.1">
    <property type="nucleotide sequence ID" value="NZ_SNSG01000003.1"/>
</dbReference>
<proteinExistence type="predicted"/>
<name>A0AAX2RXA8_BURCE</name>
<accession>A0AAX2RXA8</accession>
<gene>
    <name evidence="1" type="ORF">E3D37_05340</name>
</gene>
<dbReference type="EMBL" id="SNSQ01000004">
    <property type="protein sequence ID" value="TEU52704.1"/>
    <property type="molecule type" value="Genomic_DNA"/>
</dbReference>